<dbReference type="AlphaFoldDB" id="A0A9P5H2Z1"/>
<sequence>MLISRDPLPSRVPNQCLTTLRFESTSTPPPLTPLDIASHLRTPISLPSNQETTLQAGDVWSKPPSVVPMLVTDKRPESKNRLFRNAFKIKADLVDEQDKRIYHPITGQPRTYPNSLATKESLDEHLRDIKRQVGHSIIWGHFNRKVPDWKDCFKLMRRMTPKWSERAEMSAVRIVLPKTWTLEVNNLNLEYVDSVTGVLQKLRASVDKNPSAIVLRGKSSILTQAVDDIVRSCKEAEVYELGEVATSDYRTKQLWPTIKEAPNGGASLPENHDGSIWVHKEYQPYELMEPYEKIPRPEVWTQESFETYIASLSYGRIPAHLAIKFYGERRVNGRNIDTEGIRIQLIVEAFEDATAHSFITAPVLKMAVSMMAFKGGHRASANKLIQLGEELGIPMDTDTYNLMLEGYAHKRDLGFFYGFLRKMEARYFHPNIRTWLLFLQLIRGDGERRQIVVTIYELGMLNHATTRRGLADVMASLDSYGAFKAGRSLEDFMTEQKDRYGKDWLTPSAVNGIITELLRFHRPEDPRIDDCKRLIDIQTEAGHPVETQTVNIFLKHAAAANDWNTALWAMSLFQPTGYQPNQDTYISLITLAIKSRSPHALGTVYFYGVLHRKLKKVSRQMLSQVLLRLHRDPFWQRRECQPSIFPKDVIATLERHKITSPRTVMSRIERVILDKWEGYIPIKPLARSLEVAFRSNDRPLHQQVKNPQLGSDGVRQPIRVKDLVIKLRRLDGEPGNINVRLKGRFDPKSMVEGWADKERSPSEEEEQLMAQQQLERIAQRSEDTGVSVLAKEQKASTAGWRRDRSVPWRTRARQVGDSKTSPSRITRRLQARRAAVEELSTTEQDSAPIKSIASDPSLSARA</sequence>
<name>A0A9P5H2Z1_9HYPO</name>
<evidence type="ECO:0000256" key="1">
    <source>
        <dbReference type="PROSITE-ProRule" id="PRU00708"/>
    </source>
</evidence>
<dbReference type="OrthoDB" id="185373at2759"/>
<feature type="repeat" description="PPR" evidence="1">
    <location>
        <begin position="396"/>
        <end position="430"/>
    </location>
</feature>
<organism evidence="3 4">
    <name type="scientific">Cylindrodendrum hubeiense</name>
    <dbReference type="NCBI Taxonomy" id="595255"/>
    <lineage>
        <taxon>Eukaryota</taxon>
        <taxon>Fungi</taxon>
        <taxon>Dikarya</taxon>
        <taxon>Ascomycota</taxon>
        <taxon>Pezizomycotina</taxon>
        <taxon>Sordariomycetes</taxon>
        <taxon>Hypocreomycetidae</taxon>
        <taxon>Hypocreales</taxon>
        <taxon>Nectriaceae</taxon>
        <taxon>Cylindrodendrum</taxon>
    </lineage>
</organism>
<reference evidence="3" key="1">
    <citation type="submission" date="2020-03" db="EMBL/GenBank/DDBJ databases">
        <title>Draft Genome Sequence of Cylindrodendrum hubeiense.</title>
        <authorList>
            <person name="Buettner E."/>
            <person name="Kellner H."/>
        </authorList>
    </citation>
    <scope>NUCLEOTIDE SEQUENCE</scope>
    <source>
        <strain evidence="3">IHI 201604</strain>
    </source>
</reference>
<dbReference type="InterPro" id="IPR011990">
    <property type="entry name" value="TPR-like_helical_dom_sf"/>
</dbReference>
<proteinExistence type="predicted"/>
<evidence type="ECO:0000256" key="2">
    <source>
        <dbReference type="SAM" id="MobiDB-lite"/>
    </source>
</evidence>
<protein>
    <recommendedName>
        <fullName evidence="5">Pentatricopeptide repeat domain-containing protein</fullName>
    </recommendedName>
</protein>
<evidence type="ECO:0000313" key="3">
    <source>
        <dbReference type="EMBL" id="KAF7543791.1"/>
    </source>
</evidence>
<dbReference type="PROSITE" id="PS51375">
    <property type="entry name" value="PPR"/>
    <property type="match status" value="1"/>
</dbReference>
<keyword evidence="4" id="KW-1185">Reference proteome</keyword>
<dbReference type="Proteomes" id="UP000722485">
    <property type="component" value="Unassembled WGS sequence"/>
</dbReference>
<dbReference type="Gene3D" id="1.25.40.10">
    <property type="entry name" value="Tetratricopeptide repeat domain"/>
    <property type="match status" value="1"/>
</dbReference>
<evidence type="ECO:0000313" key="4">
    <source>
        <dbReference type="Proteomes" id="UP000722485"/>
    </source>
</evidence>
<dbReference type="InterPro" id="IPR002885">
    <property type="entry name" value="PPR_rpt"/>
</dbReference>
<feature type="region of interest" description="Disordered" evidence="2">
    <location>
        <begin position="780"/>
        <end position="862"/>
    </location>
</feature>
<evidence type="ECO:0008006" key="5">
    <source>
        <dbReference type="Google" id="ProtNLM"/>
    </source>
</evidence>
<accession>A0A9P5H2Z1</accession>
<dbReference type="EMBL" id="JAANBB010000341">
    <property type="protein sequence ID" value="KAF7543791.1"/>
    <property type="molecule type" value="Genomic_DNA"/>
</dbReference>
<gene>
    <name evidence="3" type="ORF">G7Z17_g10451</name>
</gene>
<comment type="caution">
    <text evidence="3">The sequence shown here is derived from an EMBL/GenBank/DDBJ whole genome shotgun (WGS) entry which is preliminary data.</text>
</comment>